<keyword evidence="12" id="KW-1185">Reference proteome</keyword>
<dbReference type="Pfam" id="PF17652">
    <property type="entry name" value="Glyco_hydro81C"/>
    <property type="match status" value="1"/>
</dbReference>
<feature type="signal peptide" evidence="9">
    <location>
        <begin position="1"/>
        <end position="23"/>
    </location>
</feature>
<proteinExistence type="inferred from homology"/>
<dbReference type="InterPro" id="IPR005200">
    <property type="entry name" value="Endo-beta-glucanase"/>
</dbReference>
<evidence type="ECO:0000256" key="5">
    <source>
        <dbReference type="ARBA" id="ARBA00023277"/>
    </source>
</evidence>
<evidence type="ECO:0000256" key="9">
    <source>
        <dbReference type="SAM" id="SignalP"/>
    </source>
</evidence>
<protein>
    <recommendedName>
        <fullName evidence="3">glucan endo-1,3-beta-D-glucosidase</fullName>
        <ecNumber evidence="3">3.2.1.39</ecNumber>
    </recommendedName>
</protein>
<dbReference type="EMBL" id="AP027731">
    <property type="protein sequence ID" value="BDZ45796.1"/>
    <property type="molecule type" value="Genomic_DNA"/>
</dbReference>
<dbReference type="PROSITE" id="PS51257">
    <property type="entry name" value="PROKAR_LIPOPROTEIN"/>
    <property type="match status" value="1"/>
</dbReference>
<evidence type="ECO:0000256" key="1">
    <source>
        <dbReference type="ARBA" id="ARBA00000382"/>
    </source>
</evidence>
<dbReference type="PANTHER" id="PTHR31983:SF0">
    <property type="entry name" value="GLUCAN ENDO-1,3-BETA-D-GLUCOSIDASE 2"/>
    <property type="match status" value="1"/>
</dbReference>
<feature type="chain" id="PRO_5047237540" description="glucan endo-1,3-beta-D-glucosidase" evidence="9">
    <location>
        <begin position="24"/>
        <end position="517"/>
    </location>
</feature>
<evidence type="ECO:0000259" key="10">
    <source>
        <dbReference type="Pfam" id="PF17652"/>
    </source>
</evidence>
<evidence type="ECO:0000256" key="2">
    <source>
        <dbReference type="ARBA" id="ARBA00010730"/>
    </source>
</evidence>
<sequence>MTSRTPPAFAAGLVILLAGAALTACTGASGEAPAAASSGTAVLPDSATQRLLANVPSRAVAPTPEMRLAEGLLPPTNRWFSGLVFGAEPQPVFPFPLSFAQTASGFTAGLPTPAPSANTILGAVGPGLDVDLGATSALVSAYDEVSVTVEHRSGDTVLGHTTIAEGSPLVSYRADTAQTVRLSAPVTATGDGSGTVRVGSQEWVLSTTSGTVSGTSVDLSEGGSLVLLPLPEGTTDAQREALTSAAGSPLTAVTTSYRRTGDAQRTRLTYRTQAGGASLVVPLPHQGAAAAKGCSGLTYSTVYGTVPLCAARTLSFDTPTVPPASALDLSGLPEDEKAELGQQLKVDVSTSPTFAADTYFGGKTLYRAAMLLQLARELGDTESAATLTTALTDQLDKWTDPAGCTTRDQECFVYDPDLKTMVGLATSFGSEEGNDHHFHYGYFLYAAGVVAQDDPKLAKRWAPVLDLLAADIASRPGKGTSTAFPTTRVFDPYFSHSWASGYSPSRTGTTRNLPPRP</sequence>
<keyword evidence="8" id="KW-0624">Polysaccharide degradation</keyword>
<gene>
    <name evidence="11" type="ORF">GCM10025866_17050</name>
</gene>
<dbReference type="InterPro" id="IPR040720">
    <property type="entry name" value="GH81_C"/>
</dbReference>
<evidence type="ECO:0000256" key="4">
    <source>
        <dbReference type="ARBA" id="ARBA00022801"/>
    </source>
</evidence>
<keyword evidence="4" id="KW-0378">Hydrolase</keyword>
<dbReference type="Gene3D" id="2.70.98.30">
    <property type="entry name" value="Golgi alpha-mannosidase II, domain 4"/>
    <property type="match status" value="1"/>
</dbReference>
<evidence type="ECO:0000313" key="11">
    <source>
        <dbReference type="EMBL" id="BDZ45796.1"/>
    </source>
</evidence>
<accession>A0ABM8GC26</accession>
<name>A0ABM8GC26_9MICO</name>
<dbReference type="PANTHER" id="PTHR31983">
    <property type="entry name" value="ENDO-1,3(4)-BETA-GLUCANASE 1"/>
    <property type="match status" value="1"/>
</dbReference>
<keyword evidence="6" id="KW-0326">Glycosidase</keyword>
<evidence type="ECO:0000256" key="7">
    <source>
        <dbReference type="ARBA" id="ARBA00023316"/>
    </source>
</evidence>
<keyword evidence="5" id="KW-0119">Carbohydrate metabolism</keyword>
<feature type="domain" description="Glycosyl hydrolase family 81 C-terminal" evidence="10">
    <location>
        <begin position="341"/>
        <end position="508"/>
    </location>
</feature>
<keyword evidence="9" id="KW-0732">Signal</keyword>
<evidence type="ECO:0000256" key="8">
    <source>
        <dbReference type="ARBA" id="ARBA00023326"/>
    </source>
</evidence>
<evidence type="ECO:0000256" key="6">
    <source>
        <dbReference type="ARBA" id="ARBA00023295"/>
    </source>
</evidence>
<reference evidence="12" key="1">
    <citation type="journal article" date="2019" name="Int. J. Syst. Evol. Microbiol.">
        <title>The Global Catalogue of Microorganisms (GCM) 10K type strain sequencing project: providing services to taxonomists for standard genome sequencing and annotation.</title>
        <authorList>
            <consortium name="The Broad Institute Genomics Platform"/>
            <consortium name="The Broad Institute Genome Sequencing Center for Infectious Disease"/>
            <person name="Wu L."/>
            <person name="Ma J."/>
        </authorList>
    </citation>
    <scope>NUCLEOTIDE SEQUENCE [LARGE SCALE GENOMIC DNA]</scope>
    <source>
        <strain evidence="12">NBRC 108725</strain>
    </source>
</reference>
<dbReference type="Proteomes" id="UP001321498">
    <property type="component" value="Chromosome"/>
</dbReference>
<evidence type="ECO:0000256" key="3">
    <source>
        <dbReference type="ARBA" id="ARBA00012780"/>
    </source>
</evidence>
<comment type="similarity">
    <text evidence="2">Belongs to the glycosyl hydrolase 81 family.</text>
</comment>
<dbReference type="PROSITE" id="PS52008">
    <property type="entry name" value="GH81"/>
    <property type="match status" value="1"/>
</dbReference>
<dbReference type="EC" id="3.2.1.39" evidence="3"/>
<organism evidence="11 12">
    <name type="scientific">Naasia aerilata</name>
    <dbReference type="NCBI Taxonomy" id="1162966"/>
    <lineage>
        <taxon>Bacteria</taxon>
        <taxon>Bacillati</taxon>
        <taxon>Actinomycetota</taxon>
        <taxon>Actinomycetes</taxon>
        <taxon>Micrococcales</taxon>
        <taxon>Microbacteriaceae</taxon>
        <taxon>Naasia</taxon>
    </lineage>
</organism>
<comment type="catalytic activity">
    <reaction evidence="1">
        <text>Hydrolysis of (1-&gt;3)-beta-D-glucosidic linkages in (1-&gt;3)-beta-D-glucans.</text>
        <dbReference type="EC" id="3.2.1.39"/>
    </reaction>
</comment>
<keyword evidence="7" id="KW-0961">Cell wall biogenesis/degradation</keyword>
<evidence type="ECO:0000313" key="12">
    <source>
        <dbReference type="Proteomes" id="UP001321498"/>
    </source>
</evidence>